<dbReference type="AlphaFoldDB" id="A0A077S2K5"/>
<evidence type="ECO:0000313" key="2">
    <source>
        <dbReference type="EMBL" id="CDM85389.1"/>
    </source>
</evidence>
<proteinExistence type="predicted"/>
<gene>
    <name evidence="2" type="ORF">TRAES_3BF114300050CFD_c1</name>
</gene>
<organism evidence="2">
    <name type="scientific">Triticum aestivum</name>
    <name type="common">Wheat</name>
    <dbReference type="NCBI Taxonomy" id="4565"/>
    <lineage>
        <taxon>Eukaryota</taxon>
        <taxon>Viridiplantae</taxon>
        <taxon>Streptophyta</taxon>
        <taxon>Embryophyta</taxon>
        <taxon>Tracheophyta</taxon>
        <taxon>Spermatophyta</taxon>
        <taxon>Magnoliopsida</taxon>
        <taxon>Liliopsida</taxon>
        <taxon>Poales</taxon>
        <taxon>Poaceae</taxon>
        <taxon>BOP clade</taxon>
        <taxon>Pooideae</taxon>
        <taxon>Triticodae</taxon>
        <taxon>Triticeae</taxon>
        <taxon>Triticinae</taxon>
        <taxon>Triticum</taxon>
    </lineage>
</organism>
<feature type="coiled-coil region" evidence="1">
    <location>
        <begin position="82"/>
        <end position="134"/>
    </location>
</feature>
<evidence type="ECO:0000256" key="1">
    <source>
        <dbReference type="SAM" id="Coils"/>
    </source>
</evidence>
<protein>
    <submittedName>
        <fullName evidence="2">Uncharacterized protein</fullName>
    </submittedName>
</protein>
<sequence>MGSKRRRCVALEEDQVEEIGHLGLEDDGLVRAAAAAAARQADEVEIEKLTEEEIERAYQTVFQLDEEYRNVIIEEAFYQSEIKMLQARKASIDDRLSKLKQKTKEPDSDSIKHIRSGTRKVIELEESIDALKSELSKTCLRKAKVEAVYISSMSIIEHHVANEGEGLFLGCLAYVMMME</sequence>
<keyword evidence="1" id="KW-0175">Coiled coil</keyword>
<name>A0A077S2K5_WHEAT</name>
<reference evidence="2" key="1">
    <citation type="journal article" date="2014" name="Science">
        <title>Structural and functional partitioning of bread wheat chromosome 3B.</title>
        <authorList>
            <person name="Choulet F."/>
            <person name="Alberti A."/>
            <person name="Theil S."/>
            <person name="Glover N."/>
            <person name="Barbe V."/>
            <person name="Daron J."/>
            <person name="Pingault L."/>
            <person name="Sourdille P."/>
            <person name="Couloux A."/>
            <person name="Paux E."/>
            <person name="Leroy P."/>
            <person name="Mangenot S."/>
            <person name="Guilhot N."/>
            <person name="Le Gouis J."/>
            <person name="Balfourier F."/>
            <person name="Alaux M."/>
            <person name="Jamilloux V."/>
            <person name="Poulain J."/>
            <person name="Durand C."/>
            <person name="Bellec A."/>
            <person name="Gaspin C."/>
            <person name="Safar J."/>
            <person name="Dolezel J."/>
            <person name="Rogers J."/>
            <person name="Vandepoele K."/>
            <person name="Aury J.M."/>
            <person name="Mayer K."/>
            <person name="Berges H."/>
            <person name="Quesneville H."/>
            <person name="Wincker P."/>
            <person name="Feuillet C."/>
        </authorList>
    </citation>
    <scope>NUCLEOTIDE SEQUENCE</scope>
</reference>
<dbReference type="EMBL" id="HG670306">
    <property type="protein sequence ID" value="CDM85389.1"/>
    <property type="molecule type" value="Genomic_DNA"/>
</dbReference>
<accession>A0A077S2K5</accession>
<dbReference type="HOGENOM" id="CLU_1506044_0_0_1"/>